<evidence type="ECO:0000313" key="2">
    <source>
        <dbReference type="EMBL" id="HIU91895.1"/>
    </source>
</evidence>
<dbReference type="SUPFAM" id="SSF53756">
    <property type="entry name" value="UDP-Glycosyltransferase/glycogen phosphorylase"/>
    <property type="match status" value="1"/>
</dbReference>
<dbReference type="AlphaFoldDB" id="A0A9D1MZ88"/>
<dbReference type="GO" id="GO:0047355">
    <property type="term" value="F:CDP-glycerol glycerophosphotransferase activity"/>
    <property type="evidence" value="ECO:0007669"/>
    <property type="project" value="InterPro"/>
</dbReference>
<dbReference type="InterPro" id="IPR007554">
    <property type="entry name" value="Glycerophosphate_synth"/>
</dbReference>
<feature type="transmembrane region" description="Helical" evidence="1">
    <location>
        <begin position="39"/>
        <end position="59"/>
    </location>
</feature>
<dbReference type="Proteomes" id="UP000886748">
    <property type="component" value="Unassembled WGS sequence"/>
</dbReference>
<keyword evidence="1" id="KW-1133">Transmembrane helix</keyword>
<gene>
    <name evidence="2" type="ORF">IAD26_02030</name>
</gene>
<dbReference type="GO" id="GO:0016020">
    <property type="term" value="C:membrane"/>
    <property type="evidence" value="ECO:0007669"/>
    <property type="project" value="InterPro"/>
</dbReference>
<evidence type="ECO:0000313" key="3">
    <source>
        <dbReference type="Proteomes" id="UP000886748"/>
    </source>
</evidence>
<dbReference type="EMBL" id="DVOD01000014">
    <property type="protein sequence ID" value="HIU91895.1"/>
    <property type="molecule type" value="Genomic_DNA"/>
</dbReference>
<comment type="caution">
    <text evidence="2">The sequence shown here is derived from an EMBL/GenBank/DDBJ whole genome shotgun (WGS) entry which is preliminary data.</text>
</comment>
<dbReference type="InterPro" id="IPR043148">
    <property type="entry name" value="TagF_C"/>
</dbReference>
<reference evidence="2" key="2">
    <citation type="journal article" date="2021" name="PeerJ">
        <title>Extensive microbial diversity within the chicken gut microbiome revealed by metagenomics and culture.</title>
        <authorList>
            <person name="Gilroy R."/>
            <person name="Ravi A."/>
            <person name="Getino M."/>
            <person name="Pursley I."/>
            <person name="Horton D.L."/>
            <person name="Alikhan N.F."/>
            <person name="Baker D."/>
            <person name="Gharbi K."/>
            <person name="Hall N."/>
            <person name="Watson M."/>
            <person name="Adriaenssens E.M."/>
            <person name="Foster-Nyarko E."/>
            <person name="Jarju S."/>
            <person name="Secka A."/>
            <person name="Antonio M."/>
            <person name="Oren A."/>
            <person name="Chaudhuri R.R."/>
            <person name="La Ragione R."/>
            <person name="Hildebrand F."/>
            <person name="Pallen M.J."/>
        </authorList>
    </citation>
    <scope>NUCLEOTIDE SEQUENCE</scope>
    <source>
        <strain evidence="2">CHK154-7741</strain>
    </source>
</reference>
<keyword evidence="1" id="KW-0812">Transmembrane</keyword>
<dbReference type="Gene3D" id="3.40.50.12580">
    <property type="match status" value="1"/>
</dbReference>
<name>A0A9D1MZ88_9CLOT</name>
<proteinExistence type="predicted"/>
<evidence type="ECO:0000256" key="1">
    <source>
        <dbReference type="SAM" id="Phobius"/>
    </source>
</evidence>
<protein>
    <submittedName>
        <fullName evidence="2">CDP-glycerol glycerophosphotransferase family protein</fullName>
    </submittedName>
</protein>
<sequence length="431" mass="50275">MQLLRQFDKIKNLSLAILIVFCWQYPACAYIDPGTGSMLFSVVVGISATLFFLFNSLIIKLKMLLFSQKVFLYKDTRIPFLIYSEGRQYFNVFKPVLDEFEKRQIPLVFYTSSPDDPFFDCHYDYVKGEYIGKSFEAYLKLAFVKADVCLMTTPGLDVFQLKRSKYVKYYCHIFHAVTSSLVYRLFSLDYYDAVLCDAEFQIPMIREIESKRKLKPKELVVTGCTYMDLLAKRAESISKNNDDFKILVAPSWGENGILKKYGSNLLDLLAESDWNIVIRPHPQSLIVEKDIIENLKNRYKDKQNISWNFDVDNLNILSQADVLISDFSGIIFDYAFLFNRPFIYVNQEMNREIYDMSDLDEEPWRYKAIREIGTELTKDNFKNIVSIIKNMSNNQQVLDAIQKAKNIAWQKQGESAKNVADFLIKKQKELS</sequence>
<organism evidence="2 3">
    <name type="scientific">Candidatus Limenecus avicola</name>
    <dbReference type="NCBI Taxonomy" id="2840847"/>
    <lineage>
        <taxon>Bacteria</taxon>
        <taxon>Bacillati</taxon>
        <taxon>Bacillota</taxon>
        <taxon>Clostridia</taxon>
        <taxon>Eubacteriales</taxon>
        <taxon>Clostridiaceae</taxon>
        <taxon>Clostridiaceae incertae sedis</taxon>
        <taxon>Candidatus Limenecus</taxon>
    </lineage>
</organism>
<accession>A0A9D1MZ88</accession>
<keyword evidence="1" id="KW-0472">Membrane</keyword>
<reference evidence="2" key="1">
    <citation type="submission" date="2020-10" db="EMBL/GenBank/DDBJ databases">
        <authorList>
            <person name="Gilroy R."/>
        </authorList>
    </citation>
    <scope>NUCLEOTIDE SEQUENCE</scope>
    <source>
        <strain evidence="2">CHK154-7741</strain>
    </source>
</reference>
<dbReference type="Pfam" id="PF04464">
    <property type="entry name" value="Glyphos_transf"/>
    <property type="match status" value="1"/>
</dbReference>